<proteinExistence type="predicted"/>
<keyword evidence="4" id="KW-1185">Reference proteome</keyword>
<dbReference type="PROSITE" id="PS51688">
    <property type="entry name" value="ICA"/>
    <property type="match status" value="1"/>
</dbReference>
<dbReference type="InterPro" id="IPR030392">
    <property type="entry name" value="S74_ICA"/>
</dbReference>
<dbReference type="STRING" id="536979.SAMN04488055_0672"/>
<name>A0A1N6DEV8_9BACT</name>
<dbReference type="Proteomes" id="UP000185003">
    <property type="component" value="Unassembled WGS sequence"/>
</dbReference>
<reference evidence="4" key="1">
    <citation type="submission" date="2016-11" db="EMBL/GenBank/DDBJ databases">
        <authorList>
            <person name="Varghese N."/>
            <person name="Submissions S."/>
        </authorList>
    </citation>
    <scope>NUCLEOTIDE SEQUENCE [LARGE SCALE GENOMIC DNA]</scope>
    <source>
        <strain evidence="4">DSM 24787</strain>
    </source>
</reference>
<dbReference type="OrthoDB" id="668887at2"/>
<dbReference type="AlphaFoldDB" id="A0A1N6DEV8"/>
<dbReference type="RefSeq" id="WP_074237835.1">
    <property type="nucleotide sequence ID" value="NZ_FSRA01000001.1"/>
</dbReference>
<organism evidence="3 4">
    <name type="scientific">Chitinophaga niabensis</name>
    <dbReference type="NCBI Taxonomy" id="536979"/>
    <lineage>
        <taxon>Bacteria</taxon>
        <taxon>Pseudomonadati</taxon>
        <taxon>Bacteroidota</taxon>
        <taxon>Chitinophagia</taxon>
        <taxon>Chitinophagales</taxon>
        <taxon>Chitinophagaceae</taxon>
        <taxon>Chitinophaga</taxon>
    </lineage>
</organism>
<evidence type="ECO:0000313" key="3">
    <source>
        <dbReference type="EMBL" id="SIN69247.1"/>
    </source>
</evidence>
<evidence type="ECO:0000259" key="2">
    <source>
        <dbReference type="PROSITE" id="PS51688"/>
    </source>
</evidence>
<evidence type="ECO:0000313" key="4">
    <source>
        <dbReference type="Proteomes" id="UP000185003"/>
    </source>
</evidence>
<protein>
    <submittedName>
        <fullName evidence="3">Chaperone of endosialidase</fullName>
    </submittedName>
</protein>
<sequence length="888" mass="95963">MKHFVLSVLIVFVTQLAKSQHVYQIRADSVRIYNVCDTAELIIENRTRGVAGFLYNKGNGRTEFRRLQLESIGGNQIAISGQDTLDISTLPGIGGVDTIYRDGNYIKYNKRGTTYSLLAPVSEDNLQTVTSRGSITNQRMQIHDPVVGPDTYTYAPFGITRAAVAGNLSYWAMTKSGTIVYGAGINTANEMIMGQVFPDLTVAPSLYVRAGGMIGVNKSPSHALDVNGNIRWNGYNIGNPRAAKIGFSGGDYGGIGYGLDFTSSTNEYKYDAEFNGDNPTLLRFNQGFDFLTAPTGTPGNLISFTTLARFATSAASFNVQLDVNEKITSVKSNTLTNGLMAYGNFEARSAAVPSYGFHIPGIDGVALYYPGPGTNLRVRSNGGRDGLIWTSDNHGTGSGMDADLLDGFHASVANAGSTVAVRNADGYLFSNYFNTSATTEGTIPTRIFGGTEDGYIRPLAAGAIRSFLGMPASGETLQSVTDRSNYTTNNIQFVGGSGNPSTGLLWGYNTDYWKIFVESPQDTPSGNMIFESGDNDNEGWIFRSAATSGGAGVTDILSVGRDRLNYQGFNVWHAGSLSRPIGQSLFRLMSSDGTSANDFQQGSTFSYASGSPYSGPLLSFGGLNGNYDCQINADYGTGNNIAFRVRNGDGHVWNAWQSLWHSGNVTFNTSGYNVALKTEYSGTLGLDNWVRVANATGMYTTNGKNYLYNNTYRSWAIRGESDSQIWFELQTQSPTGGGVNRGGIYANSSDELGFVNADANGWRLRTDASGNAYVTGMVQATSFYQTSLRSLKKDIQPFDRSALAIMDKVQVRSFIFKADKEGKTNIGFIADEVPDEISTPGRKGVDQASTVALLVKSVQELNAENKELAGRVKELESLVHRLLNEKKN</sequence>
<dbReference type="Pfam" id="PF13884">
    <property type="entry name" value="Peptidase_S74"/>
    <property type="match status" value="1"/>
</dbReference>
<keyword evidence="1" id="KW-0175">Coiled coil</keyword>
<feature type="domain" description="Peptidase S74" evidence="2">
    <location>
        <begin position="787"/>
        <end position="879"/>
    </location>
</feature>
<dbReference type="EMBL" id="FSRA01000001">
    <property type="protein sequence ID" value="SIN69247.1"/>
    <property type="molecule type" value="Genomic_DNA"/>
</dbReference>
<evidence type="ECO:0000256" key="1">
    <source>
        <dbReference type="SAM" id="Coils"/>
    </source>
</evidence>
<accession>A0A1N6DEV8</accession>
<gene>
    <name evidence="3" type="ORF">SAMN04488055_0672</name>
</gene>
<feature type="coiled-coil region" evidence="1">
    <location>
        <begin position="858"/>
        <end position="885"/>
    </location>
</feature>